<dbReference type="PANTHER" id="PTHR35005">
    <property type="entry name" value="3-DEHYDRO-SCYLLO-INOSOSE HYDROLASE"/>
    <property type="match status" value="1"/>
</dbReference>
<evidence type="ECO:0000256" key="2">
    <source>
        <dbReference type="ARBA" id="ARBA00022723"/>
    </source>
</evidence>
<gene>
    <name evidence="7" type="ORF">ABK905_13840</name>
</gene>
<dbReference type="GO" id="GO:0016811">
    <property type="term" value="F:hydrolase activity, acting on carbon-nitrogen (but not peptide) bonds, in linear amides"/>
    <property type="evidence" value="ECO:0007669"/>
    <property type="project" value="TreeGrafter"/>
</dbReference>
<proteinExistence type="inferred from homology"/>
<keyword evidence="4" id="KW-0862">Zinc</keyword>
<name>A0AAU7Q6W9_9GAMM</name>
<feature type="region of interest" description="Disordered" evidence="6">
    <location>
        <begin position="193"/>
        <end position="217"/>
    </location>
</feature>
<dbReference type="InterPro" id="IPR003785">
    <property type="entry name" value="Creatininase/forma_Hydrolase"/>
</dbReference>
<evidence type="ECO:0000313" key="7">
    <source>
        <dbReference type="EMBL" id="XBS67981.1"/>
    </source>
</evidence>
<sequence length="234" mass="25794">METMAANALAELTSAEIEQAVTGKTLIWPIGGIEQHGPHLPLNVDSLIAKALSQRLAAKIDGFYLPVQPLSARSLPQSGGGLLFPGTVYIDGATFSHYLQRALASLCRLPFKRLVIINGHYENEAFIFEAMDELNGKGHFGERAVTAFSWWSLLPDAWIEANLPDFPGWHAEHAGITETSLMLYLHPELVRTERPDHPTPPPWRESTGSLLTGPQRPPRACCRGPAVRRRCWAG</sequence>
<protein>
    <submittedName>
        <fullName evidence="7">Creatininase family protein</fullName>
    </submittedName>
</protein>
<evidence type="ECO:0000256" key="4">
    <source>
        <dbReference type="ARBA" id="ARBA00022833"/>
    </source>
</evidence>
<comment type="similarity">
    <text evidence="5">Belongs to the creatininase superfamily.</text>
</comment>
<evidence type="ECO:0000256" key="5">
    <source>
        <dbReference type="ARBA" id="ARBA00024029"/>
    </source>
</evidence>
<dbReference type="InterPro" id="IPR024087">
    <property type="entry name" value="Creatininase-like_sf"/>
</dbReference>
<keyword evidence="3" id="KW-0378">Hydrolase</keyword>
<keyword evidence="2" id="KW-0479">Metal-binding</keyword>
<dbReference type="Pfam" id="PF02633">
    <property type="entry name" value="Creatininase"/>
    <property type="match status" value="1"/>
</dbReference>
<evidence type="ECO:0000256" key="1">
    <source>
        <dbReference type="ARBA" id="ARBA00001947"/>
    </source>
</evidence>
<reference evidence="7" key="1">
    <citation type="submission" date="2024-06" db="EMBL/GenBank/DDBJ databases">
        <authorList>
            <person name="Coelho C."/>
            <person name="Bento M."/>
            <person name="Garcia E."/>
            <person name="Camelo A."/>
            <person name="Brandao I."/>
            <person name="Espirito Santo C."/>
            <person name="Trovao J."/>
            <person name="Verissimo A."/>
            <person name="Costa J."/>
            <person name="Tiago I."/>
        </authorList>
    </citation>
    <scope>NUCLEOTIDE SEQUENCE</scope>
    <source>
        <strain evidence="7">KWT182</strain>
    </source>
</reference>
<comment type="cofactor">
    <cofactor evidence="1">
        <name>Zn(2+)</name>
        <dbReference type="ChEBI" id="CHEBI:29105"/>
    </cofactor>
</comment>
<dbReference type="PANTHER" id="PTHR35005:SF1">
    <property type="entry name" value="2-AMINO-5-FORMYLAMINO-6-RIBOSYLAMINOPYRIMIDIN-4(3H)-ONE 5'-MONOPHOSPHATE DEFORMYLASE"/>
    <property type="match status" value="1"/>
</dbReference>
<dbReference type="SUPFAM" id="SSF102215">
    <property type="entry name" value="Creatininase"/>
    <property type="match status" value="1"/>
</dbReference>
<dbReference type="AlphaFoldDB" id="A0AAU7Q6W9"/>
<accession>A0AAU7Q6W9</accession>
<dbReference type="GO" id="GO:0046872">
    <property type="term" value="F:metal ion binding"/>
    <property type="evidence" value="ECO:0007669"/>
    <property type="project" value="UniProtKB-KW"/>
</dbReference>
<evidence type="ECO:0000256" key="6">
    <source>
        <dbReference type="SAM" id="MobiDB-lite"/>
    </source>
</evidence>
<dbReference type="EMBL" id="CP157947">
    <property type="protein sequence ID" value="XBS67981.1"/>
    <property type="molecule type" value="Genomic_DNA"/>
</dbReference>
<organism evidence="7">
    <name type="scientific">Acerihabitans sp. KWT182</name>
    <dbReference type="NCBI Taxonomy" id="3157919"/>
    <lineage>
        <taxon>Bacteria</taxon>
        <taxon>Pseudomonadati</taxon>
        <taxon>Pseudomonadota</taxon>
        <taxon>Gammaproteobacteria</taxon>
        <taxon>Enterobacterales</taxon>
        <taxon>Pectobacteriaceae</taxon>
        <taxon>Acerihabitans</taxon>
    </lineage>
</organism>
<dbReference type="GO" id="GO:0009231">
    <property type="term" value="P:riboflavin biosynthetic process"/>
    <property type="evidence" value="ECO:0007669"/>
    <property type="project" value="TreeGrafter"/>
</dbReference>
<dbReference type="Gene3D" id="3.40.50.10310">
    <property type="entry name" value="Creatininase"/>
    <property type="match status" value="1"/>
</dbReference>
<evidence type="ECO:0000256" key="3">
    <source>
        <dbReference type="ARBA" id="ARBA00022801"/>
    </source>
</evidence>